<reference evidence="4 5" key="1">
    <citation type="submission" date="2018-10" db="EMBL/GenBank/DDBJ databases">
        <title>Fifty Aureobasidium pullulans genomes reveal a recombining polyextremotolerant generalist.</title>
        <authorList>
            <person name="Gostincar C."/>
            <person name="Turk M."/>
            <person name="Zajc J."/>
            <person name="Gunde-Cimerman N."/>
        </authorList>
    </citation>
    <scope>NUCLEOTIDE SEQUENCE [LARGE SCALE GENOMIC DNA]</scope>
    <source>
        <strain evidence="2 4">EXF-10659</strain>
        <strain evidence="1 6">EXF-10751</strain>
        <strain evidence="3 5">EXF-3519</strain>
    </source>
</reference>
<proteinExistence type="predicted"/>
<evidence type="ECO:0000313" key="5">
    <source>
        <dbReference type="Proteomes" id="UP000309734"/>
    </source>
</evidence>
<gene>
    <name evidence="3" type="ORF">D6C85_08506</name>
    <name evidence="2" type="ORF">D6D19_05602</name>
    <name evidence="1" type="ORF">D6D20_07548</name>
</gene>
<evidence type="ECO:0000313" key="6">
    <source>
        <dbReference type="Proteomes" id="UP000310421"/>
    </source>
</evidence>
<evidence type="ECO:0000313" key="4">
    <source>
        <dbReference type="Proteomes" id="UP000308802"/>
    </source>
</evidence>
<protein>
    <submittedName>
        <fullName evidence="2">Uncharacterized protein</fullName>
    </submittedName>
</protein>
<dbReference type="EMBL" id="QZAO01000171">
    <property type="protein sequence ID" value="THW73500.1"/>
    <property type="molecule type" value="Genomic_DNA"/>
</dbReference>
<organism evidence="2 4">
    <name type="scientific">Aureobasidium pullulans</name>
    <name type="common">Black yeast</name>
    <name type="synonym">Pullularia pullulans</name>
    <dbReference type="NCBI Taxonomy" id="5580"/>
    <lineage>
        <taxon>Eukaryota</taxon>
        <taxon>Fungi</taxon>
        <taxon>Dikarya</taxon>
        <taxon>Ascomycota</taxon>
        <taxon>Pezizomycotina</taxon>
        <taxon>Dothideomycetes</taxon>
        <taxon>Dothideomycetidae</taxon>
        <taxon>Dothideales</taxon>
        <taxon>Saccotheciaceae</taxon>
        <taxon>Aureobasidium</taxon>
    </lineage>
</organism>
<sequence>MSRIPVQSWKRIAGRTNSPIPNIDANALSTACKCITSAEPAGTNGRNLAAIAKAARLQSSVSGKCSSASGSPISKEFKSSSSFCSFFNSLERHDSPIPNLNVPANFCDEVNLDQKIEFQILVSNPKAGLENFVDDHD</sequence>
<evidence type="ECO:0000313" key="1">
    <source>
        <dbReference type="EMBL" id="THW58008.1"/>
    </source>
</evidence>
<dbReference type="Proteomes" id="UP000309734">
    <property type="component" value="Unassembled WGS sequence"/>
</dbReference>
<dbReference type="Proteomes" id="UP000310421">
    <property type="component" value="Unassembled WGS sequence"/>
</dbReference>
<dbReference type="EMBL" id="QZAN01000104">
    <property type="protein sequence ID" value="THW58008.1"/>
    <property type="molecule type" value="Genomic_DNA"/>
</dbReference>
<dbReference type="Proteomes" id="UP000308802">
    <property type="component" value="Unassembled WGS sequence"/>
</dbReference>
<evidence type="ECO:0000313" key="2">
    <source>
        <dbReference type="EMBL" id="THW73500.1"/>
    </source>
</evidence>
<comment type="caution">
    <text evidence="2">The sequence shown here is derived from an EMBL/GenBank/DDBJ whole genome shotgun (WGS) entry which is preliminary data.</text>
</comment>
<evidence type="ECO:0000313" key="3">
    <source>
        <dbReference type="EMBL" id="THZ64949.1"/>
    </source>
</evidence>
<accession>A0A4S9A3D4</accession>
<name>A0A4S9A3D4_AURPU</name>
<dbReference type="EMBL" id="QZBS01000402">
    <property type="protein sequence ID" value="THZ64949.1"/>
    <property type="molecule type" value="Genomic_DNA"/>
</dbReference>
<dbReference type="AlphaFoldDB" id="A0A4S9A3D4"/>